<sequence length="242" mass="26397">SLGEYAGLAAVGEVLSVESLVDVVFYRGMTMQVAVPRDAEGRSDYGMCAVNPIRVGSTFNETALKFVVSVIARQSKQLLEIVNFNVENSQYVVAGELSNLETLRLVLNKVKALNLDFKELVATKTVDEIEEALSGIADEALEAAASKKLARGYIIPERGIATIPLAGIDVPFHSSFLLSGVTPFREILRKKLDARFINVHLLVGKYIPNLTAEPFRLDRSYIELVHGLTSSSALAEVLASWD</sequence>
<name>A0A4P9W0V1_9FUNG</name>
<dbReference type="InterPro" id="IPR016035">
    <property type="entry name" value="Acyl_Trfase/lysoPLipase"/>
</dbReference>
<proteinExistence type="predicted"/>
<dbReference type="FunFam" id="3.30.70.3330:FF:000001">
    <property type="entry name" value="Fatty acid synthase subunit beta dehydratase"/>
    <property type="match status" value="1"/>
</dbReference>
<keyword evidence="1 3" id="KW-0808">Transferase</keyword>
<dbReference type="Gene3D" id="3.30.70.3330">
    <property type="match status" value="1"/>
</dbReference>
<dbReference type="GO" id="GO:0016740">
    <property type="term" value="F:transferase activity"/>
    <property type="evidence" value="ECO:0007669"/>
    <property type="project" value="UniProtKB-KW"/>
</dbReference>
<evidence type="ECO:0000259" key="2">
    <source>
        <dbReference type="Pfam" id="PF00698"/>
    </source>
</evidence>
<evidence type="ECO:0000256" key="1">
    <source>
        <dbReference type="ARBA" id="ARBA00022679"/>
    </source>
</evidence>
<dbReference type="PANTHER" id="PTHR10982">
    <property type="entry name" value="MALONYL COA-ACYL CARRIER PROTEIN TRANSACYLASE"/>
    <property type="match status" value="1"/>
</dbReference>
<dbReference type="AlphaFoldDB" id="A0A4P9W0V1"/>
<dbReference type="EMBL" id="ML000384">
    <property type="protein sequence ID" value="RKO84190.1"/>
    <property type="molecule type" value="Genomic_DNA"/>
</dbReference>
<evidence type="ECO:0000313" key="4">
    <source>
        <dbReference type="Proteomes" id="UP000269721"/>
    </source>
</evidence>
<feature type="domain" description="Malonyl-CoA:ACP transacylase (MAT)" evidence="2">
    <location>
        <begin position="1"/>
        <end position="228"/>
    </location>
</feature>
<protein>
    <submittedName>
        <fullName evidence="3">Acyl transferase</fullName>
    </submittedName>
</protein>
<dbReference type="InterPro" id="IPR050830">
    <property type="entry name" value="Fungal_FAS"/>
</dbReference>
<accession>A0A4P9W0V1</accession>
<evidence type="ECO:0000313" key="3">
    <source>
        <dbReference type="EMBL" id="RKO84190.1"/>
    </source>
</evidence>
<dbReference type="Pfam" id="PF00698">
    <property type="entry name" value="Acyl_transf_1"/>
    <property type="match status" value="1"/>
</dbReference>
<dbReference type="PANTHER" id="PTHR10982:SF21">
    <property type="entry name" value="FATTY ACID SYNTHASE SUBUNIT BETA"/>
    <property type="match status" value="1"/>
</dbReference>
<dbReference type="InterPro" id="IPR014043">
    <property type="entry name" value="Acyl_transferase_dom"/>
</dbReference>
<dbReference type="Gene3D" id="6.10.140.1400">
    <property type="match status" value="1"/>
</dbReference>
<organism evidence="3 4">
    <name type="scientific">Blyttiomyces helicus</name>
    <dbReference type="NCBI Taxonomy" id="388810"/>
    <lineage>
        <taxon>Eukaryota</taxon>
        <taxon>Fungi</taxon>
        <taxon>Fungi incertae sedis</taxon>
        <taxon>Chytridiomycota</taxon>
        <taxon>Chytridiomycota incertae sedis</taxon>
        <taxon>Chytridiomycetes</taxon>
        <taxon>Chytridiomycetes incertae sedis</taxon>
        <taxon>Blyttiomyces</taxon>
    </lineage>
</organism>
<feature type="non-terminal residue" evidence="3">
    <location>
        <position position="242"/>
    </location>
</feature>
<dbReference type="OrthoDB" id="4251012at2759"/>
<keyword evidence="4" id="KW-1185">Reference proteome</keyword>
<reference evidence="4" key="1">
    <citation type="journal article" date="2018" name="Nat. Microbiol.">
        <title>Leveraging single-cell genomics to expand the fungal tree of life.</title>
        <authorList>
            <person name="Ahrendt S.R."/>
            <person name="Quandt C.A."/>
            <person name="Ciobanu D."/>
            <person name="Clum A."/>
            <person name="Salamov A."/>
            <person name="Andreopoulos B."/>
            <person name="Cheng J.F."/>
            <person name="Woyke T."/>
            <person name="Pelin A."/>
            <person name="Henrissat B."/>
            <person name="Reynolds N.K."/>
            <person name="Benny G.L."/>
            <person name="Smith M.E."/>
            <person name="James T.Y."/>
            <person name="Grigoriev I.V."/>
        </authorList>
    </citation>
    <scope>NUCLEOTIDE SEQUENCE [LARGE SCALE GENOMIC DNA]</scope>
</reference>
<feature type="non-terminal residue" evidence="3">
    <location>
        <position position="1"/>
    </location>
</feature>
<dbReference type="SUPFAM" id="SSF52151">
    <property type="entry name" value="FabD/lysophospholipase-like"/>
    <property type="match status" value="1"/>
</dbReference>
<gene>
    <name evidence="3" type="ORF">BDK51DRAFT_6731</name>
</gene>
<dbReference type="Proteomes" id="UP000269721">
    <property type="component" value="Unassembled WGS sequence"/>
</dbReference>